<evidence type="ECO:0000259" key="3">
    <source>
        <dbReference type="Pfam" id="PF01926"/>
    </source>
</evidence>
<dbReference type="EMBL" id="DRKP01000007">
    <property type="protein sequence ID" value="HEB94912.1"/>
    <property type="molecule type" value="Genomic_DNA"/>
</dbReference>
<evidence type="ECO:0000256" key="2">
    <source>
        <dbReference type="SAM" id="Phobius"/>
    </source>
</evidence>
<reference evidence="4" key="1">
    <citation type="journal article" date="2020" name="mSystems">
        <title>Genome- and Community-Level Interaction Insights into Carbon Utilization and Element Cycling Functions of Hydrothermarchaeota in Hydrothermal Sediment.</title>
        <authorList>
            <person name="Zhou Z."/>
            <person name="Liu Y."/>
            <person name="Xu W."/>
            <person name="Pan J."/>
            <person name="Luo Z.H."/>
            <person name="Li M."/>
        </authorList>
    </citation>
    <scope>NUCLEOTIDE SEQUENCE [LARGE SCALE GENOMIC DNA]</scope>
    <source>
        <strain evidence="4">HyVt-443</strain>
    </source>
</reference>
<proteinExistence type="predicted"/>
<gene>
    <name evidence="4" type="ORF">ENI96_00605</name>
</gene>
<feature type="domain" description="G" evidence="3">
    <location>
        <begin position="51"/>
        <end position="124"/>
    </location>
</feature>
<keyword evidence="2" id="KW-0812">Transmembrane</keyword>
<dbReference type="InterPro" id="IPR027417">
    <property type="entry name" value="P-loop_NTPase"/>
</dbReference>
<evidence type="ECO:0000313" key="4">
    <source>
        <dbReference type="EMBL" id="HEB94912.1"/>
    </source>
</evidence>
<dbReference type="AlphaFoldDB" id="A0A831W9A5"/>
<dbReference type="GO" id="GO:0005525">
    <property type="term" value="F:GTP binding"/>
    <property type="evidence" value="ECO:0007669"/>
    <property type="project" value="InterPro"/>
</dbReference>
<comment type="caution">
    <text evidence="4">The sequence shown here is derived from an EMBL/GenBank/DDBJ whole genome shotgun (WGS) entry which is preliminary data.</text>
</comment>
<protein>
    <recommendedName>
        <fullName evidence="3">G domain-containing protein</fullName>
    </recommendedName>
</protein>
<sequence length="545" mass="61652">MDELRHRLERWAATAAGEGWLGEQELERLRRVENQQAEILFQDQGRRPLIVAFFGGTGVGKSSLLNRLAGEAIARVGVERPTSREVTLYLHRSCRLADLPPELPLEATRIAWHDDDRRRRVAWLDLPDIDSVQENHRQLVEAWLPYVDWLVYVVSPERYQDERGWRFVQQRGGSHAWLFVMNQWDLGGAAEQLEAFSRRLREAGFERPVILRTRCDGGDGEDDFAELEGTIARAIEEYGMDDLQRLAGQARERELRQLGQECLQRLGRCREPQLEQAWRALVAGQLQRIREELVLDAGRIAARLPPRESGWWRRERTPEVPDAEELLRQLWSPRVETRLQDLATGLDRLLLEYAVPRPPFTEALQRLGDEGREAFRRAAAPALADYLARPGSRLGRFWRRLLRELGWLLPLGAAGWVVYYLVQGFYLGTRQGGGFLGVDYAVHSLMLIGLAWFIPWLLQLKATPGPAATVEGALQRAGEAGSGALQQLLEGVLERRCREAAALADRLERELAEAGDGRPVAQDALAGRLTANPGRVAGETSSQSE</sequence>
<dbReference type="SUPFAM" id="SSF52540">
    <property type="entry name" value="P-loop containing nucleoside triphosphate hydrolases"/>
    <property type="match status" value="1"/>
</dbReference>
<feature type="transmembrane region" description="Helical" evidence="2">
    <location>
        <begin position="440"/>
        <end position="458"/>
    </location>
</feature>
<keyword evidence="2" id="KW-1133">Transmembrane helix</keyword>
<keyword evidence="2" id="KW-0472">Membrane</keyword>
<feature type="transmembrane region" description="Helical" evidence="2">
    <location>
        <begin position="405"/>
        <end position="428"/>
    </location>
</feature>
<dbReference type="InterPro" id="IPR006073">
    <property type="entry name" value="GTP-bd"/>
</dbReference>
<dbReference type="Proteomes" id="UP000886251">
    <property type="component" value="Unassembled WGS sequence"/>
</dbReference>
<feature type="region of interest" description="Disordered" evidence="1">
    <location>
        <begin position="514"/>
        <end position="545"/>
    </location>
</feature>
<accession>A0A831W9A5</accession>
<organism evidence="4">
    <name type="scientific">Sedimenticola thiotaurini</name>
    <dbReference type="NCBI Taxonomy" id="1543721"/>
    <lineage>
        <taxon>Bacteria</taxon>
        <taxon>Pseudomonadati</taxon>
        <taxon>Pseudomonadota</taxon>
        <taxon>Gammaproteobacteria</taxon>
        <taxon>Chromatiales</taxon>
        <taxon>Sedimenticolaceae</taxon>
        <taxon>Sedimenticola</taxon>
    </lineage>
</organism>
<dbReference type="Gene3D" id="3.40.50.300">
    <property type="entry name" value="P-loop containing nucleotide triphosphate hydrolases"/>
    <property type="match status" value="1"/>
</dbReference>
<name>A0A831W9A5_9GAMM</name>
<evidence type="ECO:0000256" key="1">
    <source>
        <dbReference type="SAM" id="MobiDB-lite"/>
    </source>
</evidence>
<dbReference type="Pfam" id="PF01926">
    <property type="entry name" value="MMR_HSR1"/>
    <property type="match status" value="1"/>
</dbReference>